<evidence type="ECO:0000313" key="6">
    <source>
        <dbReference type="RefSeq" id="XP_028043439.1"/>
    </source>
</evidence>
<protein>
    <submittedName>
        <fullName evidence="6">Uncharacterized protein LOC114252946</fullName>
    </submittedName>
</protein>
<gene>
    <name evidence="6" type="primary">LOC114252946</name>
</gene>
<dbReference type="Gene3D" id="3.40.33.10">
    <property type="entry name" value="CAP"/>
    <property type="match status" value="1"/>
</dbReference>
<dbReference type="SMART" id="SM00198">
    <property type="entry name" value="SCP"/>
    <property type="match status" value="1"/>
</dbReference>
<keyword evidence="5" id="KW-1185">Reference proteome</keyword>
<feature type="compositionally biased region" description="Basic and acidic residues" evidence="3">
    <location>
        <begin position="664"/>
        <end position="688"/>
    </location>
</feature>
<evidence type="ECO:0000259" key="4">
    <source>
        <dbReference type="SMART" id="SM00198"/>
    </source>
</evidence>
<dbReference type="InterPro" id="IPR035940">
    <property type="entry name" value="CAP_sf"/>
</dbReference>
<evidence type="ECO:0000256" key="3">
    <source>
        <dbReference type="SAM" id="MobiDB-lite"/>
    </source>
</evidence>
<dbReference type="Pfam" id="PF00188">
    <property type="entry name" value="CAP"/>
    <property type="match status" value="1"/>
</dbReference>
<accession>A0A6J2KTC6</accession>
<proteinExistence type="predicted"/>
<dbReference type="CDD" id="cd05380">
    <property type="entry name" value="CAP_euk"/>
    <property type="match status" value="1"/>
</dbReference>
<feature type="region of interest" description="Disordered" evidence="3">
    <location>
        <begin position="664"/>
        <end position="697"/>
    </location>
</feature>
<evidence type="ECO:0000256" key="1">
    <source>
        <dbReference type="ARBA" id="ARBA00004613"/>
    </source>
</evidence>
<evidence type="ECO:0000313" key="5">
    <source>
        <dbReference type="Proteomes" id="UP000504629"/>
    </source>
</evidence>
<dbReference type="AlphaFoldDB" id="A0A6J2KTC6"/>
<dbReference type="GO" id="GO:0005576">
    <property type="term" value="C:extracellular region"/>
    <property type="evidence" value="ECO:0007669"/>
    <property type="project" value="UniProtKB-SubCell"/>
</dbReference>
<dbReference type="Proteomes" id="UP000504629">
    <property type="component" value="Unplaced"/>
</dbReference>
<keyword evidence="2" id="KW-0964">Secreted</keyword>
<dbReference type="GeneID" id="114252946"/>
<feature type="domain" description="SCP" evidence="4">
    <location>
        <begin position="8"/>
        <end position="175"/>
    </location>
</feature>
<name>A0A6J2KTC6_BOMMA</name>
<dbReference type="SUPFAM" id="SSF55797">
    <property type="entry name" value="PR-1-like"/>
    <property type="match status" value="1"/>
</dbReference>
<comment type="subcellular location">
    <subcellularLocation>
        <location evidence="1">Secreted</location>
    </subcellularLocation>
</comment>
<reference evidence="6" key="1">
    <citation type="submission" date="2025-08" db="UniProtKB">
        <authorList>
            <consortium name="RefSeq"/>
        </authorList>
    </citation>
    <scope>IDENTIFICATION</scope>
    <source>
        <tissue evidence="6">Silk gland</tissue>
    </source>
</reference>
<sequence>MIKVMFCNSVRSKIASGKEHGKGRQYLPRGYGVFRLNWDSELATFAQVLANQCVLRHDLCRATKRFPDPGQTAGLVRFSFPDWYLINKQELFKTPDLNPDKLLYAAIKVLKSWYNQKSSVTADMILSYPDWTKDPKDQGGRLYMEMIQGPATHMGCGVSAYTEYAHYDSNPNLIYNSVEIICNYSAKPRKGLPVYNTTPPENPAYNGACGCPDGSIEDDDCLCNLSEKDKEAIRTCADPDSNCEPTVVLLPIFSIEDAPPEKLFTQRVVANNITLRQRDSVELFNSLENTEESLISLSNRERHLHRTKLKSSLQRKPIRKAVVKNRYFNSKSITKGQFKKGVALTHKRKQSIFAKQAKFQLPTIKNKITQAKSKITDVIPRKDFTRAQKLVKSYISEKHRSYYGTTENKHKNIVDQNDINHKEPTEAVLKSVEERVMDYNKHFGSDTDSLQGNKSPKIITEDSDNKLMVMLDNLERAVRNIELDGKEKELFDAKIRKIYGTVVGKDVTNVVQRKDVTDYDFNQKIDAEVEGKGPPAELEYRRKQDYGVSKIDVKDNKHDYDRKLNPRKQSSFANYHRENINDFTTKDDYYDFFYAKYKAGALTPRHTSRNHEDKSIYRKDNLRFTNAMSERKVKRLEDGRYNDPLSVDRRRFYQEKLEKMEKKLRETKSYKRRNEGKLSLRPTEDLSRGSRSKSQINPFYMHDGARYLHY</sequence>
<dbReference type="RefSeq" id="XP_028043439.1">
    <property type="nucleotide sequence ID" value="XM_028187638.1"/>
</dbReference>
<organism evidence="5 6">
    <name type="scientific">Bombyx mandarina</name>
    <name type="common">Wild silk moth</name>
    <name type="synonym">Wild silkworm</name>
    <dbReference type="NCBI Taxonomy" id="7092"/>
    <lineage>
        <taxon>Eukaryota</taxon>
        <taxon>Metazoa</taxon>
        <taxon>Ecdysozoa</taxon>
        <taxon>Arthropoda</taxon>
        <taxon>Hexapoda</taxon>
        <taxon>Insecta</taxon>
        <taxon>Pterygota</taxon>
        <taxon>Neoptera</taxon>
        <taxon>Endopterygota</taxon>
        <taxon>Lepidoptera</taxon>
        <taxon>Glossata</taxon>
        <taxon>Ditrysia</taxon>
        <taxon>Bombycoidea</taxon>
        <taxon>Bombycidae</taxon>
        <taxon>Bombycinae</taxon>
        <taxon>Bombyx</taxon>
    </lineage>
</organism>
<evidence type="ECO:0000256" key="2">
    <source>
        <dbReference type="ARBA" id="ARBA00022525"/>
    </source>
</evidence>
<dbReference type="OrthoDB" id="7174251at2759"/>
<dbReference type="InterPro" id="IPR014044">
    <property type="entry name" value="CAP_dom"/>
</dbReference>
<dbReference type="KEGG" id="bman:114252946"/>